<comment type="caution">
    <text evidence="1">The sequence shown here is derived from an EMBL/GenBank/DDBJ whole genome shotgun (WGS) entry which is preliminary data.</text>
</comment>
<keyword evidence="2" id="KW-1185">Reference proteome</keyword>
<proteinExistence type="predicted"/>
<name>A0ABP7NIJ1_9BACT</name>
<dbReference type="EMBL" id="BAABDH010000103">
    <property type="protein sequence ID" value="GAA3947916.1"/>
    <property type="molecule type" value="Genomic_DNA"/>
</dbReference>
<sequence>MEIISELSEGIIKLLSNKLNYAASALLRQLVETQYLLFLFSKEINEASKWLDSDSEQIRKYFNPSLMRKRCDGKFRNEEYWKHCEIGGHPNPAGRKVLKNHFNLLDMNKLLWADFALHLKESAIYIIDIFNNNQTIFQNFIDNELILKIEKWENEDPLSKRIAMSL</sequence>
<dbReference type="Proteomes" id="UP001499909">
    <property type="component" value="Unassembled WGS sequence"/>
</dbReference>
<reference evidence="2" key="1">
    <citation type="journal article" date="2019" name="Int. J. Syst. Evol. Microbiol.">
        <title>The Global Catalogue of Microorganisms (GCM) 10K type strain sequencing project: providing services to taxonomists for standard genome sequencing and annotation.</title>
        <authorList>
            <consortium name="The Broad Institute Genomics Platform"/>
            <consortium name="The Broad Institute Genome Sequencing Center for Infectious Disease"/>
            <person name="Wu L."/>
            <person name="Ma J."/>
        </authorList>
    </citation>
    <scope>NUCLEOTIDE SEQUENCE [LARGE SCALE GENOMIC DNA]</scope>
    <source>
        <strain evidence="2">JCM 17214</strain>
    </source>
</reference>
<evidence type="ECO:0000313" key="1">
    <source>
        <dbReference type="EMBL" id="GAA3947916.1"/>
    </source>
</evidence>
<accession>A0ABP7NIJ1</accession>
<evidence type="ECO:0000313" key="2">
    <source>
        <dbReference type="Proteomes" id="UP001499909"/>
    </source>
</evidence>
<organism evidence="1 2">
    <name type="scientific">Hymenobacter algoricola</name>
    <dbReference type="NCBI Taxonomy" id="486267"/>
    <lineage>
        <taxon>Bacteria</taxon>
        <taxon>Pseudomonadati</taxon>
        <taxon>Bacteroidota</taxon>
        <taxon>Cytophagia</taxon>
        <taxon>Cytophagales</taxon>
        <taxon>Hymenobacteraceae</taxon>
        <taxon>Hymenobacter</taxon>
    </lineage>
</organism>
<protein>
    <recommendedName>
        <fullName evidence="3">AbiV family abortive infection protein</fullName>
    </recommendedName>
</protein>
<evidence type="ECO:0008006" key="3">
    <source>
        <dbReference type="Google" id="ProtNLM"/>
    </source>
</evidence>
<gene>
    <name evidence="1" type="ORF">GCM10022406_32220</name>
</gene>
<dbReference type="RefSeq" id="WP_345116239.1">
    <property type="nucleotide sequence ID" value="NZ_BAABDH010000103.1"/>
</dbReference>